<dbReference type="InterPro" id="IPR041846">
    <property type="entry name" value="ENL_dom"/>
</dbReference>
<dbReference type="PANTHER" id="PTHR33021">
    <property type="entry name" value="BLUE COPPER PROTEIN"/>
    <property type="match status" value="1"/>
</dbReference>
<organism evidence="13 14">
    <name type="scientific">Stylosanthes scabra</name>
    <dbReference type="NCBI Taxonomy" id="79078"/>
    <lineage>
        <taxon>Eukaryota</taxon>
        <taxon>Viridiplantae</taxon>
        <taxon>Streptophyta</taxon>
        <taxon>Embryophyta</taxon>
        <taxon>Tracheophyta</taxon>
        <taxon>Spermatophyta</taxon>
        <taxon>Magnoliopsida</taxon>
        <taxon>eudicotyledons</taxon>
        <taxon>Gunneridae</taxon>
        <taxon>Pentapetalae</taxon>
        <taxon>rosids</taxon>
        <taxon>fabids</taxon>
        <taxon>Fabales</taxon>
        <taxon>Fabaceae</taxon>
        <taxon>Papilionoideae</taxon>
        <taxon>50 kb inversion clade</taxon>
        <taxon>dalbergioids sensu lato</taxon>
        <taxon>Dalbergieae</taxon>
        <taxon>Pterocarpus clade</taxon>
        <taxon>Stylosanthes</taxon>
    </lineage>
</organism>
<dbReference type="EMBL" id="JASCZI010091016">
    <property type="protein sequence ID" value="MED6148455.1"/>
    <property type="molecule type" value="Genomic_DNA"/>
</dbReference>
<dbReference type="SUPFAM" id="SSF49503">
    <property type="entry name" value="Cupredoxins"/>
    <property type="match status" value="1"/>
</dbReference>
<keyword evidence="5" id="KW-0472">Membrane</keyword>
<reference evidence="13 14" key="1">
    <citation type="journal article" date="2023" name="Plants (Basel)">
        <title>Bridging the Gap: Combining Genomics and Transcriptomics Approaches to Understand Stylosanthes scabra, an Orphan Legume from the Brazilian Caatinga.</title>
        <authorList>
            <person name="Ferreira-Neto J.R.C."/>
            <person name="da Silva M.D."/>
            <person name="Binneck E."/>
            <person name="de Melo N.F."/>
            <person name="da Silva R.H."/>
            <person name="de Melo A.L.T.M."/>
            <person name="Pandolfi V."/>
            <person name="Bustamante F.O."/>
            <person name="Brasileiro-Vidal A.C."/>
            <person name="Benko-Iseppon A.M."/>
        </authorList>
    </citation>
    <scope>NUCLEOTIDE SEQUENCE [LARGE SCALE GENOMIC DNA]</scope>
    <source>
        <tissue evidence="13">Leaves</tissue>
    </source>
</reference>
<dbReference type="Gene3D" id="2.60.40.420">
    <property type="entry name" value="Cupredoxins - blue copper proteins"/>
    <property type="match status" value="1"/>
</dbReference>
<keyword evidence="8" id="KW-0449">Lipoprotein</keyword>
<keyword evidence="3" id="KW-0336">GPI-anchor</keyword>
<dbReference type="PANTHER" id="PTHR33021:SF289">
    <property type="entry name" value="EARLY NODULIN-LIKE PROTEIN 5-RELATED"/>
    <property type="match status" value="1"/>
</dbReference>
<dbReference type="CDD" id="cd11019">
    <property type="entry name" value="OsENODL1_like"/>
    <property type="match status" value="1"/>
</dbReference>
<gene>
    <name evidence="13" type="ORF">PIB30_053339</name>
</gene>
<proteinExistence type="inferred from homology"/>
<feature type="signal peptide" evidence="11">
    <location>
        <begin position="1"/>
        <end position="28"/>
    </location>
</feature>
<dbReference type="Proteomes" id="UP001341840">
    <property type="component" value="Unassembled WGS sequence"/>
</dbReference>
<evidence type="ECO:0000313" key="13">
    <source>
        <dbReference type="EMBL" id="MED6148455.1"/>
    </source>
</evidence>
<comment type="similarity">
    <text evidence="9">Belongs to the early nodulin-like (ENODL) family.</text>
</comment>
<feature type="domain" description="Phytocyanin" evidence="12">
    <location>
        <begin position="29"/>
        <end position="132"/>
    </location>
</feature>
<feature type="compositionally biased region" description="Low complexity" evidence="10">
    <location>
        <begin position="146"/>
        <end position="160"/>
    </location>
</feature>
<evidence type="ECO:0000256" key="8">
    <source>
        <dbReference type="ARBA" id="ARBA00023288"/>
    </source>
</evidence>
<comment type="subcellular location">
    <subcellularLocation>
        <location evidence="1">Cell membrane</location>
        <topology evidence="1">Lipid-anchor</topology>
        <topology evidence="1">GPI-anchor</topology>
    </subcellularLocation>
</comment>
<dbReference type="InterPro" id="IPR008972">
    <property type="entry name" value="Cupredoxin"/>
</dbReference>
<dbReference type="InterPro" id="IPR039391">
    <property type="entry name" value="Phytocyanin-like"/>
</dbReference>
<evidence type="ECO:0000256" key="5">
    <source>
        <dbReference type="ARBA" id="ARBA00023136"/>
    </source>
</evidence>
<keyword evidence="4 11" id="KW-0732">Signal</keyword>
<evidence type="ECO:0000256" key="10">
    <source>
        <dbReference type="SAM" id="MobiDB-lite"/>
    </source>
</evidence>
<keyword evidence="6" id="KW-1015">Disulfide bond</keyword>
<evidence type="ECO:0000259" key="12">
    <source>
        <dbReference type="PROSITE" id="PS51485"/>
    </source>
</evidence>
<protein>
    <recommendedName>
        <fullName evidence="12">Phytocyanin domain-containing protein</fullName>
    </recommendedName>
</protein>
<evidence type="ECO:0000313" key="14">
    <source>
        <dbReference type="Proteomes" id="UP001341840"/>
    </source>
</evidence>
<accession>A0ABU6TI76</accession>
<dbReference type="InterPro" id="IPR003245">
    <property type="entry name" value="Phytocyanin_dom"/>
</dbReference>
<keyword evidence="7" id="KW-0325">Glycoprotein</keyword>
<feature type="region of interest" description="Disordered" evidence="10">
    <location>
        <begin position="138"/>
        <end position="162"/>
    </location>
</feature>
<dbReference type="PROSITE" id="PS51485">
    <property type="entry name" value="PHYTOCYANIN"/>
    <property type="match status" value="1"/>
</dbReference>
<evidence type="ECO:0000256" key="9">
    <source>
        <dbReference type="ARBA" id="ARBA00035011"/>
    </source>
</evidence>
<comment type="caution">
    <text evidence="13">The sequence shown here is derived from an EMBL/GenBank/DDBJ whole genome shotgun (WGS) entry which is preliminary data.</text>
</comment>
<evidence type="ECO:0000256" key="6">
    <source>
        <dbReference type="ARBA" id="ARBA00023157"/>
    </source>
</evidence>
<keyword evidence="14" id="KW-1185">Reference proteome</keyword>
<keyword evidence="2" id="KW-1003">Cell membrane</keyword>
<evidence type="ECO:0000256" key="1">
    <source>
        <dbReference type="ARBA" id="ARBA00004609"/>
    </source>
</evidence>
<evidence type="ECO:0000256" key="7">
    <source>
        <dbReference type="ARBA" id="ARBA00023180"/>
    </source>
</evidence>
<evidence type="ECO:0000256" key="2">
    <source>
        <dbReference type="ARBA" id="ARBA00022475"/>
    </source>
</evidence>
<feature type="chain" id="PRO_5045293485" description="Phytocyanin domain-containing protein" evidence="11">
    <location>
        <begin position="29"/>
        <end position="193"/>
    </location>
</feature>
<dbReference type="Pfam" id="PF02298">
    <property type="entry name" value="Cu_bind_like"/>
    <property type="match status" value="1"/>
</dbReference>
<evidence type="ECO:0000256" key="3">
    <source>
        <dbReference type="ARBA" id="ARBA00022622"/>
    </source>
</evidence>
<evidence type="ECO:0000256" key="4">
    <source>
        <dbReference type="ARBA" id="ARBA00022729"/>
    </source>
</evidence>
<sequence>MATLLTNCSSLLLVSFIIIFCVPSTVNSTEFQVGGQDGWVVPTSKNDDQIYNQWASQNRFKVDDTLRFKYSKDSVMVVSEEEYESCRSSKPLFFFNNGDTVFRLDHPGLFYFISGVSGHCDRGQKMIVKVLAIHDNPQPQPKPQLHSESPASAPAPAPSLSHHHHSQAARSIPIFTITNFPLFHILPFAMFFV</sequence>
<evidence type="ECO:0000256" key="11">
    <source>
        <dbReference type="SAM" id="SignalP"/>
    </source>
</evidence>
<name>A0ABU6TI76_9FABA</name>